<keyword evidence="6" id="KW-1185">Reference proteome</keyword>
<dbReference type="PANTHER" id="PTHR46908:SF4">
    <property type="entry name" value="TUMOR NECROSIS FACTOR-INDUCIBLE GENE 6 PROTEIN"/>
    <property type="match status" value="1"/>
</dbReference>
<gene>
    <name evidence="5" type="primary">CDCP2</name>
    <name evidence="5" type="ORF">BLAG_LOCUS12864</name>
</gene>
<feature type="domain" description="CUB" evidence="4">
    <location>
        <begin position="162"/>
        <end position="277"/>
    </location>
</feature>
<evidence type="ECO:0000313" key="5">
    <source>
        <dbReference type="EMBL" id="CAH1252929.1"/>
    </source>
</evidence>
<sequence>MATRVAAFCILLASITVLCTARCSRSRPTKGCGRTLSSYRGTIKSPGFPNPYPPALTEDDQVCQWMISLPYGHGIKVYLYDYDFNFEPNDVSTAYDELQIFRDIACSEADRERTFVGNLSATSLIHLPSHWACIKFIRRTLQNIQHTGFSLSYEVIDANSDCGVNKTTRLLSEEGYIFSPGYSISSYPQDLECTWLVESQPGSTIAVTFLDFQLSYTYSCDFAADYVQIGNSNTSYAFKYCDSDSPQPFQTRDNRLWVFFKSGQWRHRGFWLYYKGSGDSIDLDRPSSDYWKTGSAKYGWTRDDDTGGTSFVGWSRDPNKKGPFKKSDGGSIHLSYRFILAEVIVAVTSLLTIRN</sequence>
<dbReference type="SMART" id="SM00042">
    <property type="entry name" value="CUB"/>
    <property type="match status" value="2"/>
</dbReference>
<name>A0A8J9ZEF9_BRALA</name>
<evidence type="ECO:0000313" key="6">
    <source>
        <dbReference type="Proteomes" id="UP000838412"/>
    </source>
</evidence>
<dbReference type="SUPFAM" id="SSF49854">
    <property type="entry name" value="Spermadhesin, CUB domain"/>
    <property type="match status" value="2"/>
</dbReference>
<dbReference type="PANTHER" id="PTHR46908">
    <property type="entry name" value="CUBILIN-LIKE PROTEIN"/>
    <property type="match status" value="1"/>
</dbReference>
<organism evidence="5 6">
    <name type="scientific">Branchiostoma lanceolatum</name>
    <name type="common">Common lancelet</name>
    <name type="synonym">Amphioxus lanceolatum</name>
    <dbReference type="NCBI Taxonomy" id="7740"/>
    <lineage>
        <taxon>Eukaryota</taxon>
        <taxon>Metazoa</taxon>
        <taxon>Chordata</taxon>
        <taxon>Cephalochordata</taxon>
        <taxon>Leptocardii</taxon>
        <taxon>Amphioxiformes</taxon>
        <taxon>Branchiostomatidae</taxon>
        <taxon>Branchiostoma</taxon>
    </lineage>
</organism>
<evidence type="ECO:0000256" key="3">
    <source>
        <dbReference type="SAM" id="SignalP"/>
    </source>
</evidence>
<evidence type="ECO:0000256" key="1">
    <source>
        <dbReference type="ARBA" id="ARBA00023157"/>
    </source>
</evidence>
<keyword evidence="3" id="KW-0732">Signal</keyword>
<dbReference type="Proteomes" id="UP000838412">
    <property type="component" value="Chromosome 2"/>
</dbReference>
<dbReference type="PROSITE" id="PS01180">
    <property type="entry name" value="CUB"/>
    <property type="match status" value="2"/>
</dbReference>
<comment type="caution">
    <text evidence="2">Lacks conserved residue(s) required for the propagation of feature annotation.</text>
</comment>
<reference evidence="5" key="1">
    <citation type="submission" date="2022-01" db="EMBL/GenBank/DDBJ databases">
        <authorList>
            <person name="Braso-Vives M."/>
        </authorList>
    </citation>
    <scope>NUCLEOTIDE SEQUENCE</scope>
</reference>
<dbReference type="InterPro" id="IPR052129">
    <property type="entry name" value="Spermadhesin-Link_domain"/>
</dbReference>
<evidence type="ECO:0000259" key="4">
    <source>
        <dbReference type="PROSITE" id="PS01180"/>
    </source>
</evidence>
<protein>
    <submittedName>
        <fullName evidence="5">CDCP2 protein</fullName>
    </submittedName>
</protein>
<feature type="chain" id="PRO_5035469050" evidence="3">
    <location>
        <begin position="22"/>
        <end position="355"/>
    </location>
</feature>
<feature type="domain" description="CUB" evidence="4">
    <location>
        <begin position="32"/>
        <end position="156"/>
    </location>
</feature>
<accession>A0A8J9ZEF9</accession>
<dbReference type="CDD" id="cd00041">
    <property type="entry name" value="CUB"/>
    <property type="match status" value="2"/>
</dbReference>
<keyword evidence="1" id="KW-1015">Disulfide bond</keyword>
<dbReference type="EMBL" id="OV696687">
    <property type="protein sequence ID" value="CAH1252929.1"/>
    <property type="molecule type" value="Genomic_DNA"/>
</dbReference>
<proteinExistence type="predicted"/>
<dbReference type="InterPro" id="IPR035914">
    <property type="entry name" value="Sperma_CUB_dom_sf"/>
</dbReference>
<dbReference type="InterPro" id="IPR000859">
    <property type="entry name" value="CUB_dom"/>
</dbReference>
<evidence type="ECO:0000256" key="2">
    <source>
        <dbReference type="PROSITE-ProRule" id="PRU00059"/>
    </source>
</evidence>
<dbReference type="OrthoDB" id="431034at2759"/>
<feature type="signal peptide" evidence="3">
    <location>
        <begin position="1"/>
        <end position="21"/>
    </location>
</feature>
<dbReference type="Gene3D" id="2.60.120.290">
    <property type="entry name" value="Spermadhesin, CUB domain"/>
    <property type="match status" value="2"/>
</dbReference>
<dbReference type="AlphaFoldDB" id="A0A8J9ZEF9"/>
<dbReference type="Pfam" id="PF00431">
    <property type="entry name" value="CUB"/>
    <property type="match status" value="2"/>
</dbReference>